<dbReference type="GO" id="GO:0008616">
    <property type="term" value="P:tRNA queuosine(34) biosynthetic process"/>
    <property type="evidence" value="ECO:0007669"/>
    <property type="project" value="UniProtKB-KW"/>
</dbReference>
<comment type="catalytic activity">
    <reaction evidence="4 5">
        <text>7,8-dihydroneopterin 3'-triphosphate + H2O = 6-carboxy-5,6,7,8-tetrahydropterin + triphosphate + acetaldehyde + 2 H(+)</text>
        <dbReference type="Rhea" id="RHEA:27966"/>
        <dbReference type="ChEBI" id="CHEBI:15343"/>
        <dbReference type="ChEBI" id="CHEBI:15377"/>
        <dbReference type="ChEBI" id="CHEBI:15378"/>
        <dbReference type="ChEBI" id="CHEBI:18036"/>
        <dbReference type="ChEBI" id="CHEBI:58462"/>
        <dbReference type="ChEBI" id="CHEBI:61032"/>
        <dbReference type="EC" id="4.1.2.50"/>
    </reaction>
</comment>
<dbReference type="InterPro" id="IPR007115">
    <property type="entry name" value="6-PTP_synth/QueD"/>
</dbReference>
<organism evidence="8">
    <name type="scientific">Desulfofervidus auxilii</name>
    <dbReference type="NCBI Taxonomy" id="1621989"/>
    <lineage>
        <taxon>Bacteria</taxon>
        <taxon>Pseudomonadati</taxon>
        <taxon>Thermodesulfobacteriota</taxon>
        <taxon>Candidatus Desulfofervidia</taxon>
        <taxon>Candidatus Desulfofervidales</taxon>
        <taxon>Candidatus Desulfofervidaceae</taxon>
        <taxon>Candidatus Desulfofervidus</taxon>
    </lineage>
</organism>
<protein>
    <recommendedName>
        <fullName evidence="3 5">6-carboxy-5,6,7,8-tetrahydropterin synthase</fullName>
        <ecNumber evidence="5">4.-.-.-</ecNumber>
    </recommendedName>
</protein>
<dbReference type="Proteomes" id="UP000886289">
    <property type="component" value="Unassembled WGS sequence"/>
</dbReference>
<evidence type="ECO:0000256" key="5">
    <source>
        <dbReference type="PIRNR" id="PIRNR006113"/>
    </source>
</evidence>
<evidence type="ECO:0000256" key="3">
    <source>
        <dbReference type="ARBA" id="ARBA00018141"/>
    </source>
</evidence>
<feature type="active site" description="Charge relay system" evidence="6">
    <location>
        <position position="67"/>
    </location>
</feature>
<dbReference type="EMBL" id="DRBS01000387">
    <property type="protein sequence ID" value="HDD45268.1"/>
    <property type="molecule type" value="Genomic_DNA"/>
</dbReference>
<reference evidence="8" key="1">
    <citation type="journal article" date="2020" name="mSystems">
        <title>Genome- and Community-Level Interaction Insights into Carbon Utilization and Element Cycling Functions of Hydrothermarchaeota in Hydrothermal Sediment.</title>
        <authorList>
            <person name="Zhou Z."/>
            <person name="Liu Y."/>
            <person name="Xu W."/>
            <person name="Pan J."/>
            <person name="Luo Z.H."/>
            <person name="Li M."/>
        </authorList>
    </citation>
    <scope>NUCLEOTIDE SEQUENCE [LARGE SCALE GENOMIC DNA]</scope>
    <source>
        <strain evidence="8">HyVt-233</strain>
    </source>
</reference>
<keyword evidence="5" id="KW-0456">Lyase</keyword>
<dbReference type="PIRSF" id="PIRSF006113">
    <property type="entry name" value="PTP_synth"/>
    <property type="match status" value="1"/>
</dbReference>
<dbReference type="PANTHER" id="PTHR12589">
    <property type="entry name" value="PYRUVOYL TETRAHYDROBIOPTERIN SYNTHASE"/>
    <property type="match status" value="1"/>
</dbReference>
<comment type="caution">
    <text evidence="8">The sequence shown here is derived from an EMBL/GenBank/DDBJ whole genome shotgun (WGS) entry which is preliminary data.</text>
</comment>
<dbReference type="Pfam" id="PF01242">
    <property type="entry name" value="PTPS"/>
    <property type="match status" value="1"/>
</dbReference>
<evidence type="ECO:0000256" key="7">
    <source>
        <dbReference type="PIRSR" id="PIRSR006113-2"/>
    </source>
</evidence>
<dbReference type="PANTHER" id="PTHR12589:SF8">
    <property type="entry name" value="6-CARBOXY-5,6,7,8-TETRAHYDROPTERIN SYNTHASE"/>
    <property type="match status" value="1"/>
</dbReference>
<evidence type="ECO:0000313" key="8">
    <source>
        <dbReference type="EMBL" id="HDD45268.1"/>
    </source>
</evidence>
<feature type="active site" description="Charge relay system" evidence="6">
    <location>
        <position position="111"/>
    </location>
</feature>
<accession>A0A7C0Y6T8</accession>
<dbReference type="SUPFAM" id="SSF55620">
    <property type="entry name" value="Tetrahydrobiopterin biosynthesis enzymes-like"/>
    <property type="match status" value="1"/>
</dbReference>
<dbReference type="EC" id="4.-.-.-" evidence="5"/>
<feature type="binding site" evidence="7">
    <location>
        <position position="14"/>
    </location>
    <ligand>
        <name>Zn(2+)</name>
        <dbReference type="ChEBI" id="CHEBI:29105"/>
    </ligand>
</feature>
<dbReference type="GO" id="GO:0046872">
    <property type="term" value="F:metal ion binding"/>
    <property type="evidence" value="ECO:0007669"/>
    <property type="project" value="UniProtKB-KW"/>
</dbReference>
<evidence type="ECO:0000256" key="4">
    <source>
        <dbReference type="ARBA" id="ARBA00048807"/>
    </source>
</evidence>
<name>A0A7C0Y6T8_DESA2</name>
<feature type="binding site" evidence="7">
    <location>
        <position position="27"/>
    </location>
    <ligand>
        <name>Zn(2+)</name>
        <dbReference type="ChEBI" id="CHEBI:29105"/>
    </ligand>
</feature>
<dbReference type="AlphaFoldDB" id="A0A7C0Y6T8"/>
<comment type="pathway">
    <text evidence="1 5">Purine metabolism; 7-cyano-7-deazaguanine biosynthesis.</text>
</comment>
<feature type="active site" description="Proton acceptor" evidence="6">
    <location>
        <position position="23"/>
    </location>
</feature>
<keyword evidence="5 7" id="KW-0862">Zinc</keyword>
<comment type="cofactor">
    <cofactor evidence="5 7">
        <name>Zn(2+)</name>
        <dbReference type="ChEBI" id="CHEBI:29105"/>
    </cofactor>
    <text evidence="5 7">Binds 1 zinc ion per subunit.</text>
</comment>
<dbReference type="Gene3D" id="3.30.479.10">
    <property type="entry name" value="6-pyruvoyl tetrahydropterin synthase/QueD"/>
    <property type="match status" value="1"/>
</dbReference>
<comment type="similarity">
    <text evidence="2 5">Belongs to the PTPS family. QueD subfamily.</text>
</comment>
<gene>
    <name evidence="8" type="primary">queD</name>
    <name evidence="8" type="ORF">ENG63_10495</name>
</gene>
<evidence type="ECO:0000256" key="6">
    <source>
        <dbReference type="PIRSR" id="PIRSR006113-1"/>
    </source>
</evidence>
<dbReference type="UniPathway" id="UPA00391"/>
<evidence type="ECO:0000256" key="1">
    <source>
        <dbReference type="ARBA" id="ARBA00005061"/>
    </source>
</evidence>
<keyword evidence="5 7" id="KW-0479">Metal-binding</keyword>
<feature type="binding site" evidence="7">
    <location>
        <position position="29"/>
    </location>
    <ligand>
        <name>Zn(2+)</name>
        <dbReference type="ChEBI" id="CHEBI:29105"/>
    </ligand>
</feature>
<evidence type="ECO:0000256" key="2">
    <source>
        <dbReference type="ARBA" id="ARBA00008900"/>
    </source>
</evidence>
<proteinExistence type="inferred from homology"/>
<dbReference type="InterPro" id="IPR038418">
    <property type="entry name" value="6-PTP_synth/QueD_sf"/>
</dbReference>
<keyword evidence="5" id="KW-0671">Queuosine biosynthesis</keyword>
<sequence>MYALKVISQFAAAHRLRHYQGKCEALHGHNWQVEIEVRSKTLNTAGMVMDFQDLKALLKECLAKLDHAYLNEIPPFDKENPTSERIACYIFKQLKKALPPQVSIGKVTVWESDTACAEYWEEDASTSKD</sequence>
<dbReference type="NCBIfam" id="TIGR03367">
    <property type="entry name" value="queuosine_QueD"/>
    <property type="match status" value="1"/>
</dbReference>
<dbReference type="GO" id="GO:0070497">
    <property type="term" value="F:6-carboxytetrahydropterin synthase activity"/>
    <property type="evidence" value="ECO:0007669"/>
    <property type="project" value="UniProtKB-EC"/>
</dbReference>